<dbReference type="PROSITE" id="PS50011">
    <property type="entry name" value="PROTEIN_KINASE_DOM"/>
    <property type="match status" value="1"/>
</dbReference>
<evidence type="ECO:0000313" key="4">
    <source>
        <dbReference type="Proteomes" id="UP000683925"/>
    </source>
</evidence>
<dbReference type="FunFam" id="1.10.510.10:FF:001472">
    <property type="entry name" value="Protein kinase, putative"/>
    <property type="match status" value="1"/>
</dbReference>
<reference evidence="3" key="1">
    <citation type="submission" date="2021-01" db="EMBL/GenBank/DDBJ databases">
        <authorList>
            <consortium name="Genoscope - CEA"/>
            <person name="William W."/>
        </authorList>
    </citation>
    <scope>NUCLEOTIDE SEQUENCE</scope>
</reference>
<dbReference type="PANTHER" id="PTHR11909">
    <property type="entry name" value="CASEIN KINASE-RELATED"/>
    <property type="match status" value="1"/>
</dbReference>
<dbReference type="InterPro" id="IPR000719">
    <property type="entry name" value="Prot_kinase_dom"/>
</dbReference>
<feature type="domain" description="Protein kinase" evidence="2">
    <location>
        <begin position="1"/>
        <end position="289"/>
    </location>
</feature>
<evidence type="ECO:0000259" key="2">
    <source>
        <dbReference type="PROSITE" id="PS50011"/>
    </source>
</evidence>
<keyword evidence="4" id="KW-1185">Reference proteome</keyword>
<dbReference type="InterPro" id="IPR050235">
    <property type="entry name" value="CK1_Ser-Thr_kinase"/>
</dbReference>
<dbReference type="GO" id="GO:0005524">
    <property type="term" value="F:ATP binding"/>
    <property type="evidence" value="ECO:0007669"/>
    <property type="project" value="InterPro"/>
</dbReference>
<evidence type="ECO:0000313" key="3">
    <source>
        <dbReference type="EMBL" id="CAD8174399.1"/>
    </source>
</evidence>
<dbReference type="EMBL" id="CAJJDP010000062">
    <property type="protein sequence ID" value="CAD8174399.1"/>
    <property type="molecule type" value="Genomic_DNA"/>
</dbReference>
<proteinExistence type="predicted"/>
<dbReference type="AlphaFoldDB" id="A0A8S1VET9"/>
<sequence length="681" mass="79431">MNKDHPVLIDNRYLLATLHYQGRHSNFYNAVDSQQEQKQILIQIITDQLCICKLFKRLEQMVDCRDKSNDHYNRMSRYIPIPRIYKMGTLVVQDITYHYIAWQKSGPSLKLCFKLMKYKFSLKTIMLVALKMITNLQQIHNLNILHRSLKLSCIMTTNHSNLLITNFDDYVEFLNKEGKITNKPKQIHIKTNKFSSIGQHLQQMPSPRDDLESLGYLLLYLLSQGKLPNKCQSKDQNIRDKFYMEFKRQFLPEKELKQYPEPFLQFFQTVFKLGFKEIPNYEILKQPFIQYLGRQEQDQNFDWSEVFKPLAEQTATSELSLRDKTGSFESLLMNNNKKEPCKVNTSAPTSPTTQQIINKPAKASRFTLAPILEKNESQMTSIKNCDSNAGSPRFNHNIKNLKFDHLQEDSSSGDISPSDEPAVDQLPSFEYHQHDTISNMDSNKKVSFNTTMKTQTIYATSNSIEDDNKLVKDIQTKIHSILKGENAESEYSHRFKCKVPLLKTNDGQKLCNKLIKFNEHYKIAESDKDQIAISSKVLKSYKFNSVLSKRRLTKSQQQKQTIQHTSHHSEDKYNKIFNTEWSEYQNIYDLHNLLTPNSLDMGPAYAEVQFIKSKIKKPHQDAVVMPKSNRNCIENNKPKKFIGLDQIYLVQPNLISTSRVVLKSTNNRESKSQRRNQKFQN</sequence>
<gene>
    <name evidence="3" type="ORF">POCTA_138.1.T0630281</name>
</gene>
<name>A0A8S1VET9_PAROT</name>
<accession>A0A8S1VET9</accession>
<protein>
    <recommendedName>
        <fullName evidence="1">Casein kinase I</fullName>
    </recommendedName>
</protein>
<dbReference type="GO" id="GO:0004672">
    <property type="term" value="F:protein kinase activity"/>
    <property type="evidence" value="ECO:0007669"/>
    <property type="project" value="InterPro"/>
</dbReference>
<evidence type="ECO:0000256" key="1">
    <source>
        <dbReference type="ARBA" id="ARBA00023860"/>
    </source>
</evidence>
<organism evidence="3 4">
    <name type="scientific">Paramecium octaurelia</name>
    <dbReference type="NCBI Taxonomy" id="43137"/>
    <lineage>
        <taxon>Eukaryota</taxon>
        <taxon>Sar</taxon>
        <taxon>Alveolata</taxon>
        <taxon>Ciliophora</taxon>
        <taxon>Intramacronucleata</taxon>
        <taxon>Oligohymenophorea</taxon>
        <taxon>Peniculida</taxon>
        <taxon>Parameciidae</taxon>
        <taxon>Paramecium</taxon>
    </lineage>
</organism>
<comment type="caution">
    <text evidence="3">The sequence shown here is derived from an EMBL/GenBank/DDBJ whole genome shotgun (WGS) entry which is preliminary data.</text>
</comment>
<dbReference type="OMA" id="QYPEPFL"/>
<dbReference type="Proteomes" id="UP000683925">
    <property type="component" value="Unassembled WGS sequence"/>
</dbReference>